<evidence type="ECO:0000313" key="2">
    <source>
        <dbReference type="Proteomes" id="UP000004407"/>
    </source>
</evidence>
<dbReference type="HOGENOM" id="CLU_3064887_0_0_10"/>
<dbReference type="EMBL" id="AFZZ01000038">
    <property type="protein sequence ID" value="EHJ41901.1"/>
    <property type="molecule type" value="Genomic_DNA"/>
</dbReference>
<protein>
    <submittedName>
        <fullName evidence="1">Uncharacterized protein</fullName>
    </submittedName>
</protein>
<comment type="caution">
    <text evidence="1">The sequence shown here is derived from an EMBL/GenBank/DDBJ whole genome shotgun (WGS) entry which is preliminary data.</text>
</comment>
<name>G6AUK6_9BACT</name>
<proteinExistence type="predicted"/>
<dbReference type="Proteomes" id="UP000004407">
    <property type="component" value="Unassembled WGS sequence"/>
</dbReference>
<organism evidence="1 2">
    <name type="scientific">Leyella stercorea DSM 18206</name>
    <dbReference type="NCBI Taxonomy" id="1002367"/>
    <lineage>
        <taxon>Bacteria</taxon>
        <taxon>Pseudomonadati</taxon>
        <taxon>Bacteroidota</taxon>
        <taxon>Bacteroidia</taxon>
        <taxon>Bacteroidales</taxon>
        <taxon>Prevotellaceae</taxon>
        <taxon>Leyella</taxon>
    </lineage>
</organism>
<dbReference type="AlphaFoldDB" id="G6AUK6"/>
<gene>
    <name evidence="1" type="ORF">HMPREF0673_00291</name>
</gene>
<accession>G6AUK6</accession>
<sequence length="53" mass="5954">MCSEYNLSIGRLKALIINAYYGQRIIDVFENNPNTQLNYEIVNEIVGFAADAA</sequence>
<evidence type="ECO:0000313" key="1">
    <source>
        <dbReference type="EMBL" id="EHJ41901.1"/>
    </source>
</evidence>
<reference evidence="1 2" key="1">
    <citation type="submission" date="2011-08" db="EMBL/GenBank/DDBJ databases">
        <authorList>
            <person name="Weinstock G."/>
            <person name="Sodergren E."/>
            <person name="Clifton S."/>
            <person name="Fulton L."/>
            <person name="Fulton B."/>
            <person name="Courtney L."/>
            <person name="Fronick C."/>
            <person name="Harrison M."/>
            <person name="Strong C."/>
            <person name="Farmer C."/>
            <person name="Delahaunty K."/>
            <person name="Markovic C."/>
            <person name="Hall O."/>
            <person name="Minx P."/>
            <person name="Tomlinson C."/>
            <person name="Mitreva M."/>
            <person name="Hou S."/>
            <person name="Chen J."/>
            <person name="Wollam A."/>
            <person name="Pepin K.H."/>
            <person name="Johnson M."/>
            <person name="Bhonagiri V."/>
            <person name="Zhang X."/>
            <person name="Suruliraj S."/>
            <person name="Warren W."/>
            <person name="Chinwalla A."/>
            <person name="Mardis E.R."/>
            <person name="Wilson R.K."/>
        </authorList>
    </citation>
    <scope>NUCLEOTIDE SEQUENCE [LARGE SCALE GENOMIC DNA]</scope>
    <source>
        <strain evidence="1 2">DSM 18206</strain>
    </source>
</reference>